<dbReference type="GO" id="GO:0005737">
    <property type="term" value="C:cytoplasm"/>
    <property type="evidence" value="ECO:0007669"/>
    <property type="project" value="UniProtKB-ARBA"/>
</dbReference>
<dbReference type="InterPro" id="IPR057091">
    <property type="entry name" value="NDC80_loop"/>
</dbReference>
<evidence type="ECO:0000256" key="5">
    <source>
        <dbReference type="ARBA" id="ARBA00022838"/>
    </source>
</evidence>
<evidence type="ECO:0000256" key="12">
    <source>
        <dbReference type="SAM" id="Coils"/>
    </source>
</evidence>
<dbReference type="PANTHER" id="PTHR10643:SF2">
    <property type="entry name" value="KINETOCHORE PROTEIN NDC80 HOMOLOG"/>
    <property type="match status" value="1"/>
</dbReference>
<keyword evidence="18" id="KW-1185">Reference proteome</keyword>
<dbReference type="GO" id="GO:0031262">
    <property type="term" value="C:Ndc80 complex"/>
    <property type="evidence" value="ECO:0007669"/>
    <property type="project" value="UniProtKB-UniRule"/>
</dbReference>
<keyword evidence="3 11" id="KW-0132">Cell division</keyword>
<evidence type="ECO:0000259" key="14">
    <source>
        <dbReference type="Pfam" id="PF03801"/>
    </source>
</evidence>
<feature type="coiled-coil region" evidence="12">
    <location>
        <begin position="265"/>
        <end position="519"/>
    </location>
</feature>
<dbReference type="GO" id="GO:0051301">
    <property type="term" value="P:cell division"/>
    <property type="evidence" value="ECO:0007669"/>
    <property type="project" value="UniProtKB-UniRule"/>
</dbReference>
<dbReference type="Pfam" id="PF24487">
    <property type="entry name" value="NDC80_loop"/>
    <property type="match status" value="1"/>
</dbReference>
<feature type="domain" description="Kinetochore protein Ndc80 CH" evidence="14">
    <location>
        <begin position="52"/>
        <end position="197"/>
    </location>
</feature>
<evidence type="ECO:0000256" key="7">
    <source>
        <dbReference type="ARBA" id="ARBA00023242"/>
    </source>
</evidence>
<dbReference type="FunFam" id="1.10.418.30:FF:000002">
    <property type="entry name" value="NDC80, kinetochore complex component"/>
    <property type="match status" value="1"/>
</dbReference>
<evidence type="ECO:0000259" key="15">
    <source>
        <dbReference type="Pfam" id="PF18077"/>
    </source>
</evidence>
<dbReference type="InterPro" id="IPR040967">
    <property type="entry name" value="DUF5595"/>
</dbReference>
<dbReference type="InterPro" id="IPR055260">
    <property type="entry name" value="Ndc80_CH"/>
</dbReference>
<dbReference type="Proteomes" id="UP000028761">
    <property type="component" value="Chromosome 19"/>
</dbReference>
<protein>
    <recommendedName>
        <fullName evidence="11">Kinetochore protein NDC80</fullName>
    </recommendedName>
</protein>
<accession>A0A8I5N9T6</accession>
<feature type="compositionally biased region" description="Polar residues" evidence="13">
    <location>
        <begin position="63"/>
        <end position="74"/>
    </location>
</feature>
<organism evidence="17 18">
    <name type="scientific">Papio anubis</name>
    <name type="common">Olive baboon</name>
    <dbReference type="NCBI Taxonomy" id="9555"/>
    <lineage>
        <taxon>Eukaryota</taxon>
        <taxon>Metazoa</taxon>
        <taxon>Chordata</taxon>
        <taxon>Craniata</taxon>
        <taxon>Vertebrata</taxon>
        <taxon>Euteleostomi</taxon>
        <taxon>Mammalia</taxon>
        <taxon>Eutheria</taxon>
        <taxon>Euarchontoglires</taxon>
        <taxon>Primates</taxon>
        <taxon>Haplorrhini</taxon>
        <taxon>Catarrhini</taxon>
        <taxon>Cercopithecidae</taxon>
        <taxon>Cercopithecinae</taxon>
        <taxon>Papio</taxon>
    </lineage>
</organism>
<keyword evidence="7 11" id="KW-0539">Nucleus</keyword>
<keyword evidence="2 11" id="KW-0158">Chromosome</keyword>
<evidence type="ECO:0000256" key="1">
    <source>
        <dbReference type="ARBA" id="ARBA00007050"/>
    </source>
</evidence>
<feature type="compositionally biased region" description="Polar residues" evidence="13">
    <location>
        <begin position="18"/>
        <end position="33"/>
    </location>
</feature>
<keyword evidence="6 12" id="KW-0175">Coiled coil</keyword>
<dbReference type="GO" id="GO:0005813">
    <property type="term" value="C:centrosome"/>
    <property type="evidence" value="ECO:0007669"/>
    <property type="project" value="UniProtKB-ARBA"/>
</dbReference>
<evidence type="ECO:0000256" key="8">
    <source>
        <dbReference type="ARBA" id="ARBA00023306"/>
    </source>
</evidence>
<dbReference type="GO" id="GO:0005634">
    <property type="term" value="C:nucleus"/>
    <property type="evidence" value="ECO:0007669"/>
    <property type="project" value="UniProtKB-SubCell"/>
</dbReference>
<keyword evidence="5 11" id="KW-0995">Kinetochore</keyword>
<dbReference type="PANTHER" id="PTHR10643">
    <property type="entry name" value="KINETOCHORE PROTEIN NDC80"/>
    <property type="match status" value="1"/>
</dbReference>
<keyword evidence="9 11" id="KW-0137">Centromere</keyword>
<gene>
    <name evidence="17" type="primary">NDC80</name>
</gene>
<dbReference type="Pfam" id="PF18077">
    <property type="entry name" value="DUF5595"/>
    <property type="match status" value="1"/>
</dbReference>
<evidence type="ECO:0000256" key="10">
    <source>
        <dbReference type="ARBA" id="ARBA00058194"/>
    </source>
</evidence>
<reference evidence="17 18" key="1">
    <citation type="submission" date="2012-03" db="EMBL/GenBank/DDBJ databases">
        <title>Whole Genome Assembly of Papio anubis.</title>
        <authorList>
            <person name="Liu Y.L."/>
            <person name="Abraham K.A."/>
            <person name="Akbar H.A."/>
            <person name="Ali S.A."/>
            <person name="Anosike U.A."/>
            <person name="Aqrawi P.A."/>
            <person name="Arias F.A."/>
            <person name="Attaway T.A."/>
            <person name="Awwad R.A."/>
            <person name="Babu C.B."/>
            <person name="Bandaranaike D.B."/>
            <person name="Battles P.B."/>
            <person name="Bell A.B."/>
            <person name="Beltran B.B."/>
            <person name="Berhane-Mersha D.B."/>
            <person name="Bess C.B."/>
            <person name="Bickham C.B."/>
            <person name="Bolden T.B."/>
            <person name="Carter K.C."/>
            <person name="Chau D.C."/>
            <person name="Chavez A.C."/>
            <person name="Clerc-Blankenburg K.C."/>
            <person name="Coyle M.C."/>
            <person name="Dao M.D."/>
            <person name="Davila M.L.D."/>
            <person name="Davy-Carroll L.D."/>
            <person name="Denson S.D."/>
            <person name="Dinh H.D."/>
            <person name="Fernandez S.F."/>
            <person name="Fernando P.F."/>
            <person name="Forbes L.F."/>
            <person name="Francis C.F."/>
            <person name="Francisco L.F."/>
            <person name="Fu Q.F."/>
            <person name="Garcia-Iii R.G."/>
            <person name="Garrett T.G."/>
            <person name="Gross S.G."/>
            <person name="Gubbala S.G."/>
            <person name="Hirani K.H."/>
            <person name="Hogues M.H."/>
            <person name="Hollins B.H."/>
            <person name="Jackson L.J."/>
            <person name="Javaid M.J."/>
            <person name="Jhangiani S.J."/>
            <person name="Johnson A.J."/>
            <person name="Johnson B.J."/>
            <person name="Jones J.J."/>
            <person name="Joshi V.J."/>
            <person name="Kalu J.K."/>
            <person name="Khan N.K."/>
            <person name="Korchina V.K."/>
            <person name="Kovar C.K."/>
            <person name="Lago L.L."/>
            <person name="Lara F.L."/>
            <person name="Le T.-K.L."/>
            <person name="Lee S.L."/>
            <person name="Legall-Iii F.L."/>
            <person name="Lemon S.L."/>
            <person name="Liu J.L."/>
            <person name="Liu Y.-S.L."/>
            <person name="Liyanage D.L."/>
            <person name="Lopez J.L."/>
            <person name="Lorensuhewa L.L."/>
            <person name="Mata R.M."/>
            <person name="Mathew T.M."/>
            <person name="Mercado C.M."/>
            <person name="Mercado I.M."/>
            <person name="Morales K.M."/>
            <person name="Morgan M.M."/>
            <person name="Munidasa M.M."/>
            <person name="Ngo D.N."/>
            <person name="Nguyen L.N."/>
            <person name="Nguyen T.N."/>
            <person name="Nguyen N.N."/>
            <person name="Obregon M.O."/>
            <person name="Okwuonu G.O."/>
            <person name="Ongeri F.O."/>
            <person name="Onwere C.O."/>
            <person name="Osifeso I.O."/>
            <person name="Parra A.P."/>
            <person name="Patil S.P."/>
            <person name="Perez A.P."/>
            <person name="Perez Y.P."/>
            <person name="Pham C.P."/>
            <person name="Pu L.-L.P."/>
            <person name="Puazo M.P."/>
            <person name="Quiroz J.Q."/>
            <person name="Rouhana J.R."/>
            <person name="Ruiz M.R."/>
            <person name="Ruiz S.-J.R."/>
            <person name="Saada N.S."/>
            <person name="Santibanez J.S."/>
            <person name="Scheel M.S."/>
            <person name="Schneider B.S."/>
            <person name="Simmons D.S."/>
            <person name="Sisson I.S."/>
            <person name="Tang L.-Y.T."/>
            <person name="Thornton R.T."/>
            <person name="Tisius J.T."/>
            <person name="Toledanes G.T."/>
            <person name="Trejos Z.T."/>
            <person name="Usmani K.U."/>
            <person name="Varghese R.V."/>
            <person name="Vattathil S.V."/>
            <person name="Vee V.V."/>
            <person name="Walker D.W."/>
            <person name="Weissenberger G.W."/>
            <person name="White C.W."/>
            <person name="Williams A.W."/>
            <person name="Woodworth J.W."/>
            <person name="Wright R.W."/>
            <person name="Zhu Y.Z."/>
            <person name="Han Y.H."/>
            <person name="Newsham I.N."/>
            <person name="Nazareth L.N."/>
            <person name="Worley K.W."/>
            <person name="Muzny D.M."/>
            <person name="Rogers J.R."/>
            <person name="Gibbs R.G."/>
        </authorList>
    </citation>
    <scope>NUCLEOTIDE SEQUENCE [LARGE SCALE GENOMIC DNA]</scope>
</reference>
<dbReference type="GO" id="GO:0007051">
    <property type="term" value="P:spindle organization"/>
    <property type="evidence" value="ECO:0007669"/>
    <property type="project" value="UniProtKB-ARBA"/>
</dbReference>
<evidence type="ECO:0000256" key="13">
    <source>
        <dbReference type="SAM" id="MobiDB-lite"/>
    </source>
</evidence>
<evidence type="ECO:0000256" key="4">
    <source>
        <dbReference type="ARBA" id="ARBA00022776"/>
    </source>
</evidence>
<comment type="subunit">
    <text evidence="11">Component of the NDC80 complex.</text>
</comment>
<dbReference type="Pfam" id="PF03801">
    <property type="entry name" value="Ndc80_HEC"/>
    <property type="match status" value="1"/>
</dbReference>
<feature type="region of interest" description="Disordered" evidence="13">
    <location>
        <begin position="1"/>
        <end position="74"/>
    </location>
</feature>
<dbReference type="InterPro" id="IPR005550">
    <property type="entry name" value="Kinetochore_Ndc80"/>
</dbReference>
<comment type="similarity">
    <text evidence="1 11">Belongs to the NDC80/HEC1 family.</text>
</comment>
<dbReference type="Gene3D" id="6.10.250.1950">
    <property type="match status" value="1"/>
</dbReference>
<name>A0A8I5N9T6_PAPAN</name>
<sequence>MKRSSVSTGGAGRLSMQELRSQDVNKQGLYTPQTKERPTFGKLSINKPTSERKVSLFGKRTSGHGSRNSQLGIFSSSEKIKDPRPLNDKAFIQQCIRQLCEFLTENGYAHNVSMKSLQAPSVKDFLKIFTFLYGFLCPSYELPDTKFEEEVPRIFKDLGYPFALSKSSMYTVGAPHTWPHIVAALVWLIDCIKIHTAMKESSPLFDDGQPWGEETEDGIMHNKLFLDYTIKCYESFMSGADSFDEMNAELQSKLKDLFNVDAFKLESLEAKNRALNEQIARLEQEREKEPNRLESLRKLKASLQGDVQKYQAYMSNLESHSAILDQKLNGLNEEIARVELECETIKQENTRLQNIIDNQKYSVADIERINHERNELQQTINKLTKDLEAEQQKLWNEELKYARGKEAVPLKELLNETEEEINKARNKKMGLEDTLEQLNAMITESKRSVRTLKEEVQKLDDLYQQKIKEAEEEDEKCASELESLEKHKHLLESTVNQGLSEAMNELDAVQREYQLVVQTTTEERRKVGNNLQRLLEMVATHVGSVEKHLEEQIAKADREYEECVSEDLSENIKEIRDKYEKKAALIKSSEE</sequence>
<proteinExistence type="inferred from homology"/>
<dbReference type="GO" id="GO:0051315">
    <property type="term" value="P:attachment of mitotic spindle microtubules to kinetochore"/>
    <property type="evidence" value="ECO:0007669"/>
    <property type="project" value="UniProtKB-UniRule"/>
</dbReference>
<keyword evidence="4 11" id="KW-0498">Mitosis</keyword>
<comment type="subcellular location">
    <subcellularLocation>
        <location evidence="11">Chromosome</location>
        <location evidence="11">Centromere</location>
        <location evidence="11">Kinetochore</location>
    </subcellularLocation>
    <subcellularLocation>
        <location evidence="11">Nucleus</location>
    </subcellularLocation>
</comment>
<dbReference type="Ensembl" id="ENSPANT00000077534.1">
    <property type="protein sequence ID" value="ENSPANP00000053363.1"/>
    <property type="gene ID" value="ENSPANG00000003124.3"/>
</dbReference>
<dbReference type="AlphaFoldDB" id="A0A8I5N9T6"/>
<evidence type="ECO:0000256" key="11">
    <source>
        <dbReference type="RuleBase" id="RU368072"/>
    </source>
</evidence>
<evidence type="ECO:0000259" key="16">
    <source>
        <dbReference type="Pfam" id="PF24487"/>
    </source>
</evidence>
<feature type="coiled-coil region" evidence="12">
    <location>
        <begin position="546"/>
        <end position="585"/>
    </location>
</feature>
<reference evidence="17" key="3">
    <citation type="submission" date="2025-09" db="UniProtKB">
        <authorList>
            <consortium name="Ensembl"/>
        </authorList>
    </citation>
    <scope>IDENTIFICATION</scope>
</reference>
<evidence type="ECO:0000256" key="6">
    <source>
        <dbReference type="ARBA" id="ARBA00023054"/>
    </source>
</evidence>
<dbReference type="Gene3D" id="1.10.418.30">
    <property type="entry name" value="Ncd80 complex, Ncd80 subunit"/>
    <property type="match status" value="1"/>
</dbReference>
<evidence type="ECO:0000256" key="2">
    <source>
        <dbReference type="ARBA" id="ARBA00022454"/>
    </source>
</evidence>
<keyword evidence="8 11" id="KW-0131">Cell cycle</keyword>
<comment type="function">
    <text evidence="10">Acts as a component of the essential kinetochore-associated NDC80 complex, which is required for chromosome segregation and spindle checkpoint activity. Required for kinetochore integrity and the organization of stable microtubule binding sites in the outer plate of the kinetochore. The NDC80 complex synergistically enhances the affinity of the SKA1 complex for microtubules and may allow the NDC80 complex to track depolymerizing microtubules. Plays a role in chromosome congression and is essential for the end-on attachment of the kinetochores to spindle microtubules.</text>
</comment>
<evidence type="ECO:0000256" key="3">
    <source>
        <dbReference type="ARBA" id="ARBA00022618"/>
    </source>
</evidence>
<feature type="domain" description="DUF5595" evidence="15">
    <location>
        <begin position="213"/>
        <end position="285"/>
    </location>
</feature>
<dbReference type="InterPro" id="IPR038273">
    <property type="entry name" value="Ndc80_sf"/>
</dbReference>
<reference evidence="17" key="2">
    <citation type="submission" date="2025-08" db="UniProtKB">
        <authorList>
            <consortium name="Ensembl"/>
        </authorList>
    </citation>
    <scope>IDENTIFICATION</scope>
</reference>
<feature type="domain" description="Kinetochore protein NDC80 loop region" evidence="16">
    <location>
        <begin position="408"/>
        <end position="558"/>
    </location>
</feature>
<evidence type="ECO:0000256" key="9">
    <source>
        <dbReference type="ARBA" id="ARBA00023328"/>
    </source>
</evidence>
<evidence type="ECO:0000313" key="17">
    <source>
        <dbReference type="Ensembl" id="ENSPANP00000053363.1"/>
    </source>
</evidence>
<dbReference type="GeneTree" id="ENSGT00390000018386"/>
<evidence type="ECO:0000313" key="18">
    <source>
        <dbReference type="Proteomes" id="UP000028761"/>
    </source>
</evidence>